<proteinExistence type="predicted"/>
<evidence type="ECO:0000313" key="2">
    <source>
        <dbReference type="EMBL" id="KAJ1351578.1"/>
    </source>
</evidence>
<organism evidence="2 3">
    <name type="scientific">Parelaphostrongylus tenuis</name>
    <name type="common">Meningeal worm</name>
    <dbReference type="NCBI Taxonomy" id="148309"/>
    <lineage>
        <taxon>Eukaryota</taxon>
        <taxon>Metazoa</taxon>
        <taxon>Ecdysozoa</taxon>
        <taxon>Nematoda</taxon>
        <taxon>Chromadorea</taxon>
        <taxon>Rhabditida</taxon>
        <taxon>Rhabditina</taxon>
        <taxon>Rhabditomorpha</taxon>
        <taxon>Strongyloidea</taxon>
        <taxon>Metastrongylidae</taxon>
        <taxon>Parelaphostrongylus</taxon>
    </lineage>
</organism>
<accession>A0AAD5M6U5</accession>
<comment type="caution">
    <text evidence="2">The sequence shown here is derived from an EMBL/GenBank/DDBJ whole genome shotgun (WGS) entry which is preliminary data.</text>
</comment>
<evidence type="ECO:0000256" key="1">
    <source>
        <dbReference type="SAM" id="MobiDB-lite"/>
    </source>
</evidence>
<dbReference type="EMBL" id="JAHQIW010001120">
    <property type="protein sequence ID" value="KAJ1351578.1"/>
    <property type="molecule type" value="Genomic_DNA"/>
</dbReference>
<dbReference type="PANTHER" id="PTHR31333:SF2">
    <property type="entry name" value="PWWP DOMAIN-CONTAINING DNA REPAIR FACTOR 4"/>
    <property type="match status" value="1"/>
</dbReference>
<protein>
    <submittedName>
        <fullName evidence="2">Uncharacterized protein</fullName>
    </submittedName>
</protein>
<dbReference type="PANTHER" id="PTHR31333">
    <property type="entry name" value="PWWP DOMAIN-CONTAINING DNA REPAIR FACTOR 3 FAMILY MEMBER"/>
    <property type="match status" value="1"/>
</dbReference>
<evidence type="ECO:0000313" key="3">
    <source>
        <dbReference type="Proteomes" id="UP001196413"/>
    </source>
</evidence>
<dbReference type="InterPro" id="IPR040263">
    <property type="entry name" value="PWP3A_3B_4"/>
</dbReference>
<keyword evidence="3" id="KW-1185">Reference proteome</keyword>
<gene>
    <name evidence="2" type="ORF">KIN20_007654</name>
</gene>
<sequence length="96" mass="10781">MRKAIQEGDLQMDFPKVNYSDLEDSEEETSVAAKRHCKRILPDRMRACSGPSQPEAGGLHPDKKGGRLASSGHRQRQERIQVAGIIYEVREVCDLC</sequence>
<dbReference type="Proteomes" id="UP001196413">
    <property type="component" value="Unassembled WGS sequence"/>
</dbReference>
<feature type="region of interest" description="Disordered" evidence="1">
    <location>
        <begin position="44"/>
        <end position="76"/>
    </location>
</feature>
<dbReference type="AlphaFoldDB" id="A0AAD5M6U5"/>
<reference evidence="2" key="1">
    <citation type="submission" date="2021-06" db="EMBL/GenBank/DDBJ databases">
        <title>Parelaphostrongylus tenuis whole genome reference sequence.</title>
        <authorList>
            <person name="Garwood T.J."/>
            <person name="Larsen P.A."/>
            <person name="Fountain-Jones N.M."/>
            <person name="Garbe J.R."/>
            <person name="Macchietto M.G."/>
            <person name="Kania S.A."/>
            <person name="Gerhold R.W."/>
            <person name="Richards J.E."/>
            <person name="Wolf T.M."/>
        </authorList>
    </citation>
    <scope>NUCLEOTIDE SEQUENCE</scope>
    <source>
        <strain evidence="2">MNPRO001-30</strain>
        <tissue evidence="2">Meninges</tissue>
    </source>
</reference>
<name>A0AAD5M6U5_PARTN</name>